<dbReference type="WBParaSite" id="Pan_g16713.t1">
    <property type="protein sequence ID" value="Pan_g16713.t1"/>
    <property type="gene ID" value="Pan_g16713"/>
</dbReference>
<feature type="region of interest" description="Disordered" evidence="1">
    <location>
        <begin position="34"/>
        <end position="68"/>
    </location>
</feature>
<protein>
    <submittedName>
        <fullName evidence="3">Secreted protein</fullName>
    </submittedName>
</protein>
<proteinExistence type="predicted"/>
<keyword evidence="2" id="KW-1185">Reference proteome</keyword>
<dbReference type="AlphaFoldDB" id="A0A7E4ZTL5"/>
<evidence type="ECO:0000313" key="2">
    <source>
        <dbReference type="Proteomes" id="UP000492821"/>
    </source>
</evidence>
<sequence length="215" mass="23985">MRLLYVLAARIVRSQVTTVHLLQSISEICAHTHLDPHRESGAQRGTKKRQKDKAVAPVFTDDDDGDDLDAARQPKASTCIYRHTTFDCKKPPESTHFLVFNTLWITEMTALTDRKVDGPWNALASDSNPWHLSEGNFLVVSTLCYRLGSGLHKPRPSRSGRASLPVYIVQPCIVIITLEHPGGQVQTSTRRWLPLARSNNDDDNYLADSGGVRCP</sequence>
<name>A0A7E4ZTL5_PANRE</name>
<dbReference type="Proteomes" id="UP000492821">
    <property type="component" value="Unassembled WGS sequence"/>
</dbReference>
<accession>A0A7E4ZTL5</accession>
<evidence type="ECO:0000313" key="3">
    <source>
        <dbReference type="WBParaSite" id="Pan_g16713.t1"/>
    </source>
</evidence>
<reference evidence="3" key="2">
    <citation type="submission" date="2020-10" db="UniProtKB">
        <authorList>
            <consortium name="WormBaseParasite"/>
        </authorList>
    </citation>
    <scope>IDENTIFICATION</scope>
</reference>
<organism evidence="2 3">
    <name type="scientific">Panagrellus redivivus</name>
    <name type="common">Microworm</name>
    <dbReference type="NCBI Taxonomy" id="6233"/>
    <lineage>
        <taxon>Eukaryota</taxon>
        <taxon>Metazoa</taxon>
        <taxon>Ecdysozoa</taxon>
        <taxon>Nematoda</taxon>
        <taxon>Chromadorea</taxon>
        <taxon>Rhabditida</taxon>
        <taxon>Tylenchina</taxon>
        <taxon>Panagrolaimomorpha</taxon>
        <taxon>Panagrolaimoidea</taxon>
        <taxon>Panagrolaimidae</taxon>
        <taxon>Panagrellus</taxon>
    </lineage>
</organism>
<evidence type="ECO:0000256" key="1">
    <source>
        <dbReference type="SAM" id="MobiDB-lite"/>
    </source>
</evidence>
<reference evidence="2" key="1">
    <citation type="journal article" date="2013" name="Genetics">
        <title>The draft genome and transcriptome of Panagrellus redivivus are shaped by the harsh demands of a free-living lifestyle.</title>
        <authorList>
            <person name="Srinivasan J."/>
            <person name="Dillman A.R."/>
            <person name="Macchietto M.G."/>
            <person name="Heikkinen L."/>
            <person name="Lakso M."/>
            <person name="Fracchia K.M."/>
            <person name="Antoshechkin I."/>
            <person name="Mortazavi A."/>
            <person name="Wong G."/>
            <person name="Sternberg P.W."/>
        </authorList>
    </citation>
    <scope>NUCLEOTIDE SEQUENCE [LARGE SCALE GENOMIC DNA]</scope>
    <source>
        <strain evidence="2">MT8872</strain>
    </source>
</reference>